<evidence type="ECO:0008006" key="4">
    <source>
        <dbReference type="Google" id="ProtNLM"/>
    </source>
</evidence>
<proteinExistence type="predicted"/>
<accession>A0A437QD31</accession>
<dbReference type="GO" id="GO:0016491">
    <property type="term" value="F:oxidoreductase activity"/>
    <property type="evidence" value="ECO:0007669"/>
    <property type="project" value="UniProtKB-KW"/>
</dbReference>
<dbReference type="SUPFAM" id="SSF51730">
    <property type="entry name" value="FAD-linked oxidoreductase"/>
    <property type="match status" value="1"/>
</dbReference>
<name>A0A437QD31_9GAMM</name>
<keyword evidence="1" id="KW-0560">Oxidoreductase</keyword>
<dbReference type="EMBL" id="SACQ01000001">
    <property type="protein sequence ID" value="RVU32442.1"/>
    <property type="molecule type" value="Genomic_DNA"/>
</dbReference>
<dbReference type="Proteomes" id="UP000282818">
    <property type="component" value="Unassembled WGS sequence"/>
</dbReference>
<keyword evidence="3" id="KW-1185">Reference proteome</keyword>
<protein>
    <recommendedName>
        <fullName evidence="4">Methylenetetrahydrofolate reductase (NAD(P)H)</fullName>
    </recommendedName>
</protein>
<gene>
    <name evidence="2" type="ORF">EOE65_01995</name>
</gene>
<evidence type="ECO:0000256" key="1">
    <source>
        <dbReference type="ARBA" id="ARBA00023002"/>
    </source>
</evidence>
<organism evidence="2 3">
    <name type="scientific">Neptunomonas marina</name>
    <dbReference type="NCBI Taxonomy" id="1815562"/>
    <lineage>
        <taxon>Bacteria</taxon>
        <taxon>Pseudomonadati</taxon>
        <taxon>Pseudomonadota</taxon>
        <taxon>Gammaproteobacteria</taxon>
        <taxon>Oceanospirillales</taxon>
        <taxon>Oceanospirillaceae</taxon>
        <taxon>Neptunomonas</taxon>
    </lineage>
</organism>
<evidence type="ECO:0000313" key="3">
    <source>
        <dbReference type="Proteomes" id="UP000282818"/>
    </source>
</evidence>
<dbReference type="AlphaFoldDB" id="A0A437QD31"/>
<reference evidence="2 3" key="1">
    <citation type="submission" date="2019-01" db="EMBL/GenBank/DDBJ databases">
        <authorList>
            <person name="Chen W.-M."/>
        </authorList>
    </citation>
    <scope>NUCLEOTIDE SEQUENCE [LARGE SCALE GENOMIC DNA]</scope>
    <source>
        <strain evidence="2 3">HPM-16</strain>
    </source>
</reference>
<dbReference type="RefSeq" id="WP_127692611.1">
    <property type="nucleotide sequence ID" value="NZ_SACQ01000001.1"/>
</dbReference>
<sequence>MSTLLKDRFADPSRGVYFVGTTPPKDSTDMEQVSEIANKLLERLSAIDYDGLIVYDIQDESSRISAPRPFPFMQTHDPRAYSKLLSEKSKHPVITYKSVSQRGKAEFDEWLTQAQDVYGVKDIVLVGSPSSAKDVALPLAKAYDALAEHPRDFHLGGVTIAERHAKKADEHQRLMQKTAQGCSYFISQAVYNPQATIDLISRYARECRTQGIKPKRIILTFAPCGSAKTLEFMEWLGISVPEATRYRILDASSPLGESIRVCRNSLEQILDACIHLGVPLGLNIESLTNRKEEIDAAVRLFKLLKATMDLRLAEEAVEAI</sequence>
<evidence type="ECO:0000313" key="2">
    <source>
        <dbReference type="EMBL" id="RVU32442.1"/>
    </source>
</evidence>
<dbReference type="InterPro" id="IPR029041">
    <property type="entry name" value="FAD-linked_oxidoreductase-like"/>
</dbReference>
<dbReference type="Gene3D" id="3.20.20.220">
    <property type="match status" value="1"/>
</dbReference>
<comment type="caution">
    <text evidence="2">The sequence shown here is derived from an EMBL/GenBank/DDBJ whole genome shotgun (WGS) entry which is preliminary data.</text>
</comment>